<keyword evidence="2" id="KW-1003">Cell membrane</keyword>
<proteinExistence type="predicted"/>
<evidence type="ECO:0000256" key="4">
    <source>
        <dbReference type="ARBA" id="ARBA00022679"/>
    </source>
</evidence>
<keyword evidence="5" id="KW-0472">Membrane</keyword>
<reference evidence="7" key="1">
    <citation type="submission" date="2017-08" db="EMBL/GenBank/DDBJ databases">
        <authorList>
            <person name="Imhoff J.F."/>
            <person name="Rahn T."/>
            <person name="Kuenzel S."/>
            <person name="Neulinger S.C."/>
        </authorList>
    </citation>
    <scope>NUCLEOTIDE SEQUENCE</scope>
    <source>
        <strain evidence="7">IM 151</strain>
    </source>
</reference>
<dbReference type="PIRSF" id="PIRSF026649">
    <property type="entry name" value="MsbB"/>
    <property type="match status" value="1"/>
</dbReference>
<evidence type="ECO:0000313" key="7">
    <source>
        <dbReference type="EMBL" id="MBK1712822.1"/>
    </source>
</evidence>
<sequence>MHFLVRWLSRRSLRFLHMLGGLLGWLAYALSPTYRRRLAANAALAGLTPAQRREAVADAGRLVMEVPRLWLRPREQPIADPVRWEGAELLEPLLGRGKGLVLLTPHMGSFEIAAQAYAERFGARQPITVLYRPARKQLLRELEETARARPALATAPATLAGVRQMLRALKKGETVGLLPDQVPPEGQGVWAPFFGKPAYTMTLAARLVQQTGAAVAIVWAERLERGSGYAVRVLALPEPLPEGADDEAAALAVNRSMEAVIRMKPTQYLWGYHRYKAPRRAAAS</sequence>
<evidence type="ECO:0000256" key="6">
    <source>
        <dbReference type="ARBA" id="ARBA00023315"/>
    </source>
</evidence>
<comment type="subcellular location">
    <subcellularLocation>
        <location evidence="1">Cell inner membrane</location>
    </subcellularLocation>
</comment>
<dbReference type="PANTHER" id="PTHR30606">
    <property type="entry name" value="LIPID A BIOSYNTHESIS LAUROYL ACYLTRANSFERASE"/>
    <property type="match status" value="1"/>
</dbReference>
<dbReference type="RefSeq" id="WP_200227137.1">
    <property type="nucleotide sequence ID" value="NZ_NRRT01000008.1"/>
</dbReference>
<keyword evidence="4" id="KW-0808">Transferase</keyword>
<dbReference type="InterPro" id="IPR004960">
    <property type="entry name" value="LipA_acyltrans"/>
</dbReference>
<dbReference type="Pfam" id="PF03279">
    <property type="entry name" value="Lip_A_acyltrans"/>
    <property type="match status" value="1"/>
</dbReference>
<dbReference type="PANTHER" id="PTHR30606:SF10">
    <property type="entry name" value="PHOSPHATIDYLINOSITOL MANNOSIDE ACYLTRANSFERASE"/>
    <property type="match status" value="1"/>
</dbReference>
<keyword evidence="3" id="KW-0997">Cell inner membrane</keyword>
<evidence type="ECO:0000256" key="3">
    <source>
        <dbReference type="ARBA" id="ARBA00022519"/>
    </source>
</evidence>
<organism evidence="7 8">
    <name type="scientific">Rubrivivax gelatinosus</name>
    <name type="common">Rhodocyclus gelatinosus</name>
    <name type="synonym">Rhodopseudomonas gelatinosa</name>
    <dbReference type="NCBI Taxonomy" id="28068"/>
    <lineage>
        <taxon>Bacteria</taxon>
        <taxon>Pseudomonadati</taxon>
        <taxon>Pseudomonadota</taxon>
        <taxon>Betaproteobacteria</taxon>
        <taxon>Burkholderiales</taxon>
        <taxon>Sphaerotilaceae</taxon>
        <taxon>Rubrivivax</taxon>
    </lineage>
</organism>
<name>A0ABS1DS41_RUBGE</name>
<comment type="caution">
    <text evidence="7">The sequence shown here is derived from an EMBL/GenBank/DDBJ whole genome shotgun (WGS) entry which is preliminary data.</text>
</comment>
<accession>A0ABS1DS41</accession>
<evidence type="ECO:0000313" key="8">
    <source>
        <dbReference type="Proteomes" id="UP001041814"/>
    </source>
</evidence>
<keyword evidence="6 7" id="KW-0012">Acyltransferase</keyword>
<dbReference type="GO" id="GO:0016746">
    <property type="term" value="F:acyltransferase activity"/>
    <property type="evidence" value="ECO:0007669"/>
    <property type="project" value="UniProtKB-KW"/>
</dbReference>
<evidence type="ECO:0000256" key="2">
    <source>
        <dbReference type="ARBA" id="ARBA00022475"/>
    </source>
</evidence>
<evidence type="ECO:0000256" key="5">
    <source>
        <dbReference type="ARBA" id="ARBA00023136"/>
    </source>
</evidence>
<evidence type="ECO:0000256" key="1">
    <source>
        <dbReference type="ARBA" id="ARBA00004533"/>
    </source>
</evidence>
<dbReference type="Proteomes" id="UP001041814">
    <property type="component" value="Unassembled WGS sequence"/>
</dbReference>
<protein>
    <submittedName>
        <fullName evidence="7">Lipid A biosynthesis acyltransferase</fullName>
    </submittedName>
</protein>
<dbReference type="EMBL" id="NRRU01000025">
    <property type="protein sequence ID" value="MBK1712822.1"/>
    <property type="molecule type" value="Genomic_DNA"/>
</dbReference>
<dbReference type="NCBIfam" id="NF006487">
    <property type="entry name" value="PRK08905.1"/>
    <property type="match status" value="1"/>
</dbReference>
<gene>
    <name evidence="7" type="ORF">CKO43_08520</name>
</gene>
<dbReference type="CDD" id="cd07984">
    <property type="entry name" value="LPLAT_LABLAT-like"/>
    <property type="match status" value="1"/>
</dbReference>
<keyword evidence="8" id="KW-1185">Reference proteome</keyword>
<reference evidence="7" key="2">
    <citation type="journal article" date="2020" name="Microorganisms">
        <title>Osmotic Adaptation and Compatible Solute Biosynthesis of Phototrophic Bacteria as Revealed from Genome Analyses.</title>
        <authorList>
            <person name="Imhoff J.F."/>
            <person name="Rahn T."/>
            <person name="Kunzel S."/>
            <person name="Keller A."/>
            <person name="Neulinger S.C."/>
        </authorList>
    </citation>
    <scope>NUCLEOTIDE SEQUENCE</scope>
    <source>
        <strain evidence="7">IM 151</strain>
    </source>
</reference>